<proteinExistence type="predicted"/>
<keyword evidence="4" id="KW-0808">Transferase</keyword>
<dbReference type="Pfam" id="PF00072">
    <property type="entry name" value="Response_reg"/>
    <property type="match status" value="1"/>
</dbReference>
<organism evidence="4 5">
    <name type="scientific">Thioclava atlantica</name>
    <dbReference type="NCBI Taxonomy" id="1317124"/>
    <lineage>
        <taxon>Bacteria</taxon>
        <taxon>Pseudomonadati</taxon>
        <taxon>Pseudomonadota</taxon>
        <taxon>Alphaproteobacteria</taxon>
        <taxon>Rhodobacterales</taxon>
        <taxon>Paracoccaceae</taxon>
        <taxon>Thioclava</taxon>
    </lineage>
</organism>
<reference evidence="4 5" key="2">
    <citation type="journal article" date="2015" name="Antonie Van Leeuwenhoek">
        <title>Thioclava indica sp. nov., isolated from surface seawater of the Indian Ocean.</title>
        <authorList>
            <person name="Liu Y."/>
            <person name="Lai Q."/>
            <person name="Du J."/>
            <person name="Xu H."/>
            <person name="Jiang L."/>
            <person name="Shao Z."/>
        </authorList>
    </citation>
    <scope>NUCLEOTIDE SEQUENCE [LARGE SCALE GENOMIC DNA]</scope>
    <source>
        <strain evidence="4 5">13D2W-2</strain>
    </source>
</reference>
<name>A0A085TTQ2_9RHOB</name>
<dbReference type="AlphaFoldDB" id="A0A085TTQ2"/>
<dbReference type="InterPro" id="IPR011006">
    <property type="entry name" value="CheY-like_superfamily"/>
</dbReference>
<feature type="region of interest" description="Disordered" evidence="2">
    <location>
        <begin position="1"/>
        <end position="24"/>
    </location>
</feature>
<dbReference type="Proteomes" id="UP000028607">
    <property type="component" value="Unassembled WGS sequence"/>
</dbReference>
<keyword evidence="4" id="KW-0418">Kinase</keyword>
<feature type="modified residue" description="4-aspartylphosphate" evidence="1">
    <location>
        <position position="85"/>
    </location>
</feature>
<comment type="caution">
    <text evidence="4">The sequence shown here is derived from an EMBL/GenBank/DDBJ whole genome shotgun (WGS) entry which is preliminary data.</text>
</comment>
<dbReference type="SUPFAM" id="SSF52172">
    <property type="entry name" value="CheY-like"/>
    <property type="match status" value="1"/>
</dbReference>
<dbReference type="CDD" id="cd00156">
    <property type="entry name" value="REC"/>
    <property type="match status" value="1"/>
</dbReference>
<keyword evidence="1" id="KW-0597">Phosphoprotein</keyword>
<evidence type="ECO:0000313" key="5">
    <source>
        <dbReference type="Proteomes" id="UP000028607"/>
    </source>
</evidence>
<evidence type="ECO:0000313" key="4">
    <source>
        <dbReference type="EMBL" id="KFE34099.1"/>
    </source>
</evidence>
<protein>
    <submittedName>
        <fullName evidence="4">Multi-sensor signal transduction histidine kinase</fullName>
    </submittedName>
</protein>
<dbReference type="InterPro" id="IPR001789">
    <property type="entry name" value="Sig_transdc_resp-reg_receiver"/>
</dbReference>
<dbReference type="GO" id="GO:0000160">
    <property type="term" value="P:phosphorelay signal transduction system"/>
    <property type="evidence" value="ECO:0007669"/>
    <property type="project" value="InterPro"/>
</dbReference>
<evidence type="ECO:0000256" key="1">
    <source>
        <dbReference type="PROSITE-ProRule" id="PRU00169"/>
    </source>
</evidence>
<keyword evidence="5" id="KW-1185">Reference proteome</keyword>
<feature type="domain" description="Response regulatory" evidence="3">
    <location>
        <begin position="34"/>
        <end position="152"/>
    </location>
</feature>
<dbReference type="PANTHER" id="PTHR43228:SF1">
    <property type="entry name" value="TWO-COMPONENT RESPONSE REGULATOR ARR22"/>
    <property type="match status" value="1"/>
</dbReference>
<dbReference type="eggNOG" id="COG2204">
    <property type="taxonomic scope" value="Bacteria"/>
</dbReference>
<dbReference type="PANTHER" id="PTHR43228">
    <property type="entry name" value="TWO-COMPONENT RESPONSE REGULATOR"/>
    <property type="match status" value="1"/>
</dbReference>
<dbReference type="SMART" id="SM00448">
    <property type="entry name" value="REC"/>
    <property type="match status" value="1"/>
</dbReference>
<dbReference type="EMBL" id="AQRC01000013">
    <property type="protein sequence ID" value="KFE34099.1"/>
    <property type="molecule type" value="Genomic_DNA"/>
</dbReference>
<dbReference type="GO" id="GO:0016301">
    <property type="term" value="F:kinase activity"/>
    <property type="evidence" value="ECO:0007669"/>
    <property type="project" value="UniProtKB-KW"/>
</dbReference>
<reference evidence="5" key="1">
    <citation type="submission" date="2013-04" db="EMBL/GenBank/DDBJ databases">
        <title>Thioclava sp. 13D2W-2 Genome Sequencing.</title>
        <authorList>
            <person name="Lai Q."/>
            <person name="Li G."/>
            <person name="Shao Z."/>
        </authorList>
    </citation>
    <scope>NUCLEOTIDE SEQUENCE [LARGE SCALE GENOMIC DNA]</scope>
    <source>
        <strain evidence="5">13D2W-2</strain>
    </source>
</reference>
<dbReference type="PATRIC" id="fig|1317124.6.peg.3077"/>
<accession>A0A085TTQ2</accession>
<evidence type="ECO:0000256" key="2">
    <source>
        <dbReference type="SAM" id="MobiDB-lite"/>
    </source>
</evidence>
<dbReference type="STRING" id="1317124.DW2_15305"/>
<dbReference type="PROSITE" id="PS50110">
    <property type="entry name" value="RESPONSE_REGULATORY"/>
    <property type="match status" value="1"/>
</dbReference>
<dbReference type="InterPro" id="IPR052048">
    <property type="entry name" value="ST_Response_Regulator"/>
</dbReference>
<dbReference type="Gene3D" id="3.40.50.2300">
    <property type="match status" value="1"/>
</dbReference>
<gene>
    <name evidence="4" type="ORF">DW2_15305</name>
</gene>
<sequence length="249" mass="27477">MMGTDRSELVGSETEVSVPVPTAGMGPGTAMPLRALVIEDEESDRFRLITMCRRAGLNLEFHEAADAAEMREEIAAAKFDLIFIDYHLGFSNGLEVLEEIMASRSQADAILIMVTSANQHDVIIASMKSGCSDYLIKEELTVDSIQKSIATAFEKRLIQSALQKEQERLDGTRQAVTRFTSVIAPEMQRVMAAMLWRVRTMANDGAREGLRRNHELEALCFEALGLVHTGRTELSGRGLPDPEAPPRPS</sequence>
<evidence type="ECO:0000259" key="3">
    <source>
        <dbReference type="PROSITE" id="PS50110"/>
    </source>
</evidence>